<feature type="transmembrane region" description="Helical" evidence="2">
    <location>
        <begin position="56"/>
        <end position="85"/>
    </location>
</feature>
<keyword evidence="2" id="KW-1133">Transmembrane helix</keyword>
<keyword evidence="4" id="KW-1185">Reference proteome</keyword>
<feature type="transmembrane region" description="Helical" evidence="2">
    <location>
        <begin position="272"/>
        <end position="296"/>
    </location>
</feature>
<feature type="transmembrane region" description="Helical" evidence="2">
    <location>
        <begin position="9"/>
        <end position="36"/>
    </location>
</feature>
<evidence type="ECO:0000256" key="2">
    <source>
        <dbReference type="SAM" id="Phobius"/>
    </source>
</evidence>
<dbReference type="Pfam" id="PF19877">
    <property type="entry name" value="DUF6350"/>
    <property type="match status" value="1"/>
</dbReference>
<keyword evidence="2" id="KW-0812">Transmembrane</keyword>
<dbReference type="InterPro" id="IPR045931">
    <property type="entry name" value="DUF6350"/>
</dbReference>
<feature type="transmembrane region" description="Helical" evidence="2">
    <location>
        <begin position="132"/>
        <end position="154"/>
    </location>
</feature>
<name>A0A3G8JJJ4_9ACTN</name>
<feature type="transmembrane region" description="Helical" evidence="2">
    <location>
        <begin position="347"/>
        <end position="365"/>
    </location>
</feature>
<organism evidence="3 4">
    <name type="scientific">Gordonia insulae</name>
    <dbReference type="NCBI Taxonomy" id="2420509"/>
    <lineage>
        <taxon>Bacteria</taxon>
        <taxon>Bacillati</taxon>
        <taxon>Actinomycetota</taxon>
        <taxon>Actinomycetes</taxon>
        <taxon>Mycobacteriales</taxon>
        <taxon>Gordoniaceae</taxon>
        <taxon>Gordonia</taxon>
    </lineage>
</organism>
<accession>A0A3G8JJJ4</accession>
<feature type="transmembrane region" description="Helical" evidence="2">
    <location>
        <begin position="174"/>
        <end position="198"/>
    </location>
</feature>
<dbReference type="AlphaFoldDB" id="A0A3G8JJJ4"/>
<keyword evidence="2" id="KW-0472">Membrane</keyword>
<dbReference type="Proteomes" id="UP000271469">
    <property type="component" value="Chromosome"/>
</dbReference>
<feature type="compositionally biased region" description="Acidic residues" evidence="1">
    <location>
        <begin position="400"/>
        <end position="450"/>
    </location>
</feature>
<sequence length="493" mass="50917">MSDGSARELVVVAFAVPVITMVILAAVVLAVLLFAGSGLEGLGTAVGTMWLAIHQVPVTISGVTIGVLPLLPTLVVAVAAGRMASSASGPERPTSELVAVFCSAIGGPLLMTALSLAVVMDGASVLPVQSPVALTAFGYTFGIHAAAAACGIAWRRRHEFYGRPAITPAIRRGVRLGAVAVAALLTCAAIVVVVRLLIRWRVTGELIAGGNDFDGFLGLTVLSVLYLPNVVVGTAAVLVGSDVHVGGASIDLLDVHGGPVPPLPVLGALPEAGAGTIGLLGFVVPASIALVVALRCRDADPLANVRSVAVAGAVAASTMVVLCATAGGELGEFGDTGITLPTAGVFTLGWIAVVGLVVALIHGALPSTRAARRDLDIEEYYDDEDGYDDDYLTDEYQDWEYEDSDYEDSEYDESDDEDWEYESDEGTSDLADDVADDHVADDDDAGDDAADYGGVEHSGVVYDGYDDVVDDRPAGDARVVDDRDEVGSSADRH</sequence>
<proteinExistence type="predicted"/>
<feature type="region of interest" description="Disordered" evidence="1">
    <location>
        <begin position="400"/>
        <end position="493"/>
    </location>
</feature>
<feature type="transmembrane region" description="Helical" evidence="2">
    <location>
        <begin position="97"/>
        <end position="120"/>
    </location>
</feature>
<evidence type="ECO:0000256" key="1">
    <source>
        <dbReference type="SAM" id="MobiDB-lite"/>
    </source>
</evidence>
<protein>
    <submittedName>
        <fullName evidence="3">Uncharacterized protein</fullName>
    </submittedName>
</protein>
<evidence type="ECO:0000313" key="3">
    <source>
        <dbReference type="EMBL" id="AZG45261.1"/>
    </source>
</evidence>
<feature type="transmembrane region" description="Helical" evidence="2">
    <location>
        <begin position="308"/>
        <end position="327"/>
    </location>
</feature>
<gene>
    <name evidence="3" type="ORF">D7316_01856</name>
</gene>
<feature type="compositionally biased region" description="Basic and acidic residues" evidence="1">
    <location>
        <begin position="470"/>
        <end position="481"/>
    </location>
</feature>
<dbReference type="KEGG" id="gom:D7316_01856"/>
<reference evidence="3 4" key="1">
    <citation type="submission" date="2018-11" db="EMBL/GenBank/DDBJ databases">
        <title>Gordonia insulae sp. nov., isolated from an island soil.</title>
        <authorList>
            <person name="Kim Y.S."/>
            <person name="Kim S.B."/>
        </authorList>
    </citation>
    <scope>NUCLEOTIDE SEQUENCE [LARGE SCALE GENOMIC DNA]</scope>
    <source>
        <strain evidence="3 4">MMS17-SY073</strain>
    </source>
</reference>
<dbReference type="EMBL" id="CP033972">
    <property type="protein sequence ID" value="AZG45261.1"/>
    <property type="molecule type" value="Genomic_DNA"/>
</dbReference>
<evidence type="ECO:0000313" key="4">
    <source>
        <dbReference type="Proteomes" id="UP000271469"/>
    </source>
</evidence>